<reference evidence="20" key="1">
    <citation type="journal article" date="2020" name="Biotechnol. Biofuels">
        <title>New insights from the biogas microbiome by comprehensive genome-resolved metagenomics of nearly 1600 species originating from multiple anaerobic digesters.</title>
        <authorList>
            <person name="Campanaro S."/>
            <person name="Treu L."/>
            <person name="Rodriguez-R L.M."/>
            <person name="Kovalovszki A."/>
            <person name="Ziels R.M."/>
            <person name="Maus I."/>
            <person name="Zhu X."/>
            <person name="Kougias P.G."/>
            <person name="Basile A."/>
            <person name="Luo G."/>
            <person name="Schluter A."/>
            <person name="Konstantinidis K.T."/>
            <person name="Angelidaki I."/>
        </authorList>
    </citation>
    <scope>NUCLEOTIDE SEQUENCE</scope>
    <source>
        <strain evidence="20">AS06rmzACSIP_7</strain>
    </source>
</reference>
<accession>A0A351U467</accession>
<evidence type="ECO:0000256" key="9">
    <source>
        <dbReference type="ARBA" id="ARBA00022679"/>
    </source>
</evidence>
<comment type="similarity">
    <text evidence="4 19">Belongs to the CobS family.</text>
</comment>
<organism evidence="20 21">
    <name type="scientific">Syntrophorhabdus aromaticivorans</name>
    <dbReference type="NCBI Taxonomy" id="328301"/>
    <lineage>
        <taxon>Bacteria</taxon>
        <taxon>Pseudomonadati</taxon>
        <taxon>Thermodesulfobacteriota</taxon>
        <taxon>Syntrophorhabdia</taxon>
        <taxon>Syntrophorhabdales</taxon>
        <taxon>Syntrophorhabdaceae</taxon>
        <taxon>Syntrophorhabdus</taxon>
    </lineage>
</organism>
<comment type="pathway">
    <text evidence="3 19">Cofactor biosynthesis; adenosylcobalamin biosynthesis; adenosylcobalamin from cob(II)yrinate a,c-diamide: step 7/7.</text>
</comment>
<evidence type="ECO:0000256" key="5">
    <source>
        <dbReference type="ARBA" id="ARBA00013200"/>
    </source>
</evidence>
<evidence type="ECO:0000256" key="18">
    <source>
        <dbReference type="ARBA" id="ARBA00049504"/>
    </source>
</evidence>
<feature type="transmembrane region" description="Helical" evidence="19">
    <location>
        <begin position="63"/>
        <end position="81"/>
    </location>
</feature>
<sequence>MRLLRGIPLALQFLTVMPVKITGPVSPQDISSSSIFFPLVGAFQGLLLSACPLLLLSRFSADTAGAMVVLLYILSNGGFHFDGLSDTFDALSVKSTGNRTSDREKRLKVMKDSTTGSIGVVSLCLALLLKYVLIREIIIYSAYFNAYLILFLMPVLSKWTMVVAMYRAAGARKDGLGMMFLENTKMRHLVLATLVTFVLGFGAFPVTSLSAPGPFLSGLRLFTPFLLSGMAILAFFTRFLTGIFTRTFGGLTGDSFGAVHEISEIIFLVIACLWK</sequence>
<protein>
    <recommendedName>
        <fullName evidence="6 19">Adenosylcobinamide-GDP ribazoletransferase</fullName>
        <ecNumber evidence="5 19">2.7.8.26</ecNumber>
    </recommendedName>
    <alternativeName>
        <fullName evidence="16 19">Cobalamin synthase</fullName>
    </alternativeName>
    <alternativeName>
        <fullName evidence="15 19">Cobalamin-5'-phosphate synthase</fullName>
    </alternativeName>
</protein>
<evidence type="ECO:0000256" key="14">
    <source>
        <dbReference type="ARBA" id="ARBA00025228"/>
    </source>
</evidence>
<comment type="subcellular location">
    <subcellularLocation>
        <location evidence="2 19">Cell membrane</location>
        <topology evidence="2 19">Multi-pass membrane protein</topology>
    </subcellularLocation>
</comment>
<keyword evidence="11 19" id="KW-0460">Magnesium</keyword>
<dbReference type="Pfam" id="PF02654">
    <property type="entry name" value="CobS"/>
    <property type="match status" value="1"/>
</dbReference>
<keyword evidence="8 19" id="KW-0169">Cobalamin biosynthesis</keyword>
<evidence type="ECO:0000256" key="17">
    <source>
        <dbReference type="ARBA" id="ARBA00048623"/>
    </source>
</evidence>
<dbReference type="GO" id="GO:0051073">
    <property type="term" value="F:adenosylcobinamide-GDP ribazoletransferase activity"/>
    <property type="evidence" value="ECO:0007669"/>
    <property type="project" value="UniProtKB-UniRule"/>
</dbReference>
<dbReference type="GO" id="GO:0005886">
    <property type="term" value="C:plasma membrane"/>
    <property type="evidence" value="ECO:0007669"/>
    <property type="project" value="UniProtKB-SubCell"/>
</dbReference>
<comment type="catalytic activity">
    <reaction evidence="17 19">
        <text>alpha-ribazole + adenosylcob(III)inamide-GDP = adenosylcob(III)alamin + GMP + H(+)</text>
        <dbReference type="Rhea" id="RHEA:16049"/>
        <dbReference type="ChEBI" id="CHEBI:10329"/>
        <dbReference type="ChEBI" id="CHEBI:15378"/>
        <dbReference type="ChEBI" id="CHEBI:18408"/>
        <dbReference type="ChEBI" id="CHEBI:58115"/>
        <dbReference type="ChEBI" id="CHEBI:60487"/>
        <dbReference type="EC" id="2.7.8.26"/>
    </reaction>
</comment>
<dbReference type="AlphaFoldDB" id="A0A351U467"/>
<dbReference type="Proteomes" id="UP000777265">
    <property type="component" value="Unassembled WGS sequence"/>
</dbReference>
<dbReference type="EMBL" id="JAAYEE010000257">
    <property type="protein sequence ID" value="NLW36509.1"/>
    <property type="molecule type" value="Genomic_DNA"/>
</dbReference>
<dbReference type="InterPro" id="IPR003805">
    <property type="entry name" value="CobS"/>
</dbReference>
<comment type="catalytic activity">
    <reaction evidence="18 19">
        <text>alpha-ribazole 5'-phosphate + adenosylcob(III)inamide-GDP = adenosylcob(III)alamin 5'-phosphate + GMP + H(+)</text>
        <dbReference type="Rhea" id="RHEA:23560"/>
        <dbReference type="ChEBI" id="CHEBI:15378"/>
        <dbReference type="ChEBI" id="CHEBI:57918"/>
        <dbReference type="ChEBI" id="CHEBI:58115"/>
        <dbReference type="ChEBI" id="CHEBI:60487"/>
        <dbReference type="ChEBI" id="CHEBI:60493"/>
        <dbReference type="EC" id="2.7.8.26"/>
    </reaction>
</comment>
<feature type="transmembrane region" description="Helical" evidence="19">
    <location>
        <begin position="34"/>
        <end position="56"/>
    </location>
</feature>
<evidence type="ECO:0000256" key="7">
    <source>
        <dbReference type="ARBA" id="ARBA00022475"/>
    </source>
</evidence>
<proteinExistence type="inferred from homology"/>
<evidence type="ECO:0000313" key="20">
    <source>
        <dbReference type="EMBL" id="NLW36509.1"/>
    </source>
</evidence>
<keyword evidence="9 19" id="KW-0808">Transferase</keyword>
<evidence type="ECO:0000313" key="21">
    <source>
        <dbReference type="Proteomes" id="UP000777265"/>
    </source>
</evidence>
<dbReference type="EC" id="2.7.8.26" evidence="5 19"/>
<dbReference type="PANTHER" id="PTHR34148:SF1">
    <property type="entry name" value="ADENOSYLCOBINAMIDE-GDP RIBAZOLETRANSFERASE"/>
    <property type="match status" value="1"/>
</dbReference>
<comment type="function">
    <text evidence="14 19">Joins adenosylcobinamide-GDP and alpha-ribazole to generate adenosylcobalamin (Ado-cobalamin). Also synthesizes adenosylcobalamin 5'-phosphate from adenosylcobinamide-GDP and alpha-ribazole 5'-phosphate.</text>
</comment>
<evidence type="ECO:0000256" key="15">
    <source>
        <dbReference type="ARBA" id="ARBA00032605"/>
    </source>
</evidence>
<keyword evidence="13 19" id="KW-0472">Membrane</keyword>
<feature type="transmembrane region" description="Helical" evidence="19">
    <location>
        <begin position="256"/>
        <end position="274"/>
    </location>
</feature>
<evidence type="ECO:0000256" key="6">
    <source>
        <dbReference type="ARBA" id="ARBA00015850"/>
    </source>
</evidence>
<feature type="transmembrane region" description="Helical" evidence="19">
    <location>
        <begin position="146"/>
        <end position="169"/>
    </location>
</feature>
<keyword evidence="7 19" id="KW-1003">Cell membrane</keyword>
<dbReference type="GO" id="GO:0008818">
    <property type="term" value="F:cobalamin 5'-phosphate synthase activity"/>
    <property type="evidence" value="ECO:0007669"/>
    <property type="project" value="UniProtKB-UniRule"/>
</dbReference>
<feature type="transmembrane region" description="Helical" evidence="19">
    <location>
        <begin position="116"/>
        <end position="134"/>
    </location>
</feature>
<evidence type="ECO:0000256" key="4">
    <source>
        <dbReference type="ARBA" id="ARBA00010561"/>
    </source>
</evidence>
<evidence type="ECO:0000256" key="3">
    <source>
        <dbReference type="ARBA" id="ARBA00004663"/>
    </source>
</evidence>
<dbReference type="GO" id="GO:0009236">
    <property type="term" value="P:cobalamin biosynthetic process"/>
    <property type="evidence" value="ECO:0007669"/>
    <property type="project" value="UniProtKB-UniRule"/>
</dbReference>
<evidence type="ECO:0000256" key="19">
    <source>
        <dbReference type="HAMAP-Rule" id="MF_00719"/>
    </source>
</evidence>
<keyword evidence="12 19" id="KW-1133">Transmembrane helix</keyword>
<name>A0A351U467_9BACT</name>
<evidence type="ECO:0000256" key="13">
    <source>
        <dbReference type="ARBA" id="ARBA00023136"/>
    </source>
</evidence>
<feature type="transmembrane region" description="Helical" evidence="19">
    <location>
        <begin position="221"/>
        <end position="244"/>
    </location>
</feature>
<feature type="transmembrane region" description="Helical" evidence="19">
    <location>
        <begin position="189"/>
        <end position="209"/>
    </location>
</feature>
<gene>
    <name evidence="19" type="primary">cobS</name>
    <name evidence="20" type="ORF">GXY80_13695</name>
</gene>
<keyword evidence="10 19" id="KW-0812">Transmembrane</keyword>
<dbReference type="HAMAP" id="MF_00719">
    <property type="entry name" value="CobS"/>
    <property type="match status" value="1"/>
</dbReference>
<evidence type="ECO:0000256" key="11">
    <source>
        <dbReference type="ARBA" id="ARBA00022842"/>
    </source>
</evidence>
<comment type="caution">
    <text evidence="20">The sequence shown here is derived from an EMBL/GenBank/DDBJ whole genome shotgun (WGS) entry which is preliminary data.</text>
</comment>
<dbReference type="STRING" id="909663.GCA_000512235_02136"/>
<evidence type="ECO:0000256" key="2">
    <source>
        <dbReference type="ARBA" id="ARBA00004651"/>
    </source>
</evidence>
<evidence type="ECO:0000256" key="8">
    <source>
        <dbReference type="ARBA" id="ARBA00022573"/>
    </source>
</evidence>
<evidence type="ECO:0000256" key="10">
    <source>
        <dbReference type="ARBA" id="ARBA00022692"/>
    </source>
</evidence>
<reference evidence="20" key="2">
    <citation type="submission" date="2020-01" db="EMBL/GenBank/DDBJ databases">
        <authorList>
            <person name="Campanaro S."/>
        </authorList>
    </citation>
    <scope>NUCLEOTIDE SEQUENCE</scope>
    <source>
        <strain evidence="20">AS06rmzACSIP_7</strain>
    </source>
</reference>
<comment type="cofactor">
    <cofactor evidence="1 19">
        <name>Mg(2+)</name>
        <dbReference type="ChEBI" id="CHEBI:18420"/>
    </cofactor>
</comment>
<evidence type="ECO:0000256" key="12">
    <source>
        <dbReference type="ARBA" id="ARBA00022989"/>
    </source>
</evidence>
<evidence type="ECO:0000256" key="16">
    <source>
        <dbReference type="ARBA" id="ARBA00032853"/>
    </source>
</evidence>
<evidence type="ECO:0000256" key="1">
    <source>
        <dbReference type="ARBA" id="ARBA00001946"/>
    </source>
</evidence>
<dbReference type="PANTHER" id="PTHR34148">
    <property type="entry name" value="ADENOSYLCOBINAMIDE-GDP RIBAZOLETRANSFERASE"/>
    <property type="match status" value="1"/>
</dbReference>